<keyword evidence="3" id="KW-1185">Reference proteome</keyword>
<keyword evidence="1" id="KW-0732">Signal</keyword>
<evidence type="ECO:0000313" key="2">
    <source>
        <dbReference type="EMBL" id="CAH0099721.1"/>
    </source>
</evidence>
<accession>A0A8J2RHM5</accession>
<name>A0A8J2RHM5_9CRUS</name>
<gene>
    <name evidence="2" type="ORF">DGAL_LOCUS1879</name>
</gene>
<organism evidence="2 3">
    <name type="scientific">Daphnia galeata</name>
    <dbReference type="NCBI Taxonomy" id="27404"/>
    <lineage>
        <taxon>Eukaryota</taxon>
        <taxon>Metazoa</taxon>
        <taxon>Ecdysozoa</taxon>
        <taxon>Arthropoda</taxon>
        <taxon>Crustacea</taxon>
        <taxon>Branchiopoda</taxon>
        <taxon>Diplostraca</taxon>
        <taxon>Cladocera</taxon>
        <taxon>Anomopoda</taxon>
        <taxon>Daphniidae</taxon>
        <taxon>Daphnia</taxon>
    </lineage>
</organism>
<evidence type="ECO:0000256" key="1">
    <source>
        <dbReference type="SAM" id="SignalP"/>
    </source>
</evidence>
<dbReference type="AlphaFoldDB" id="A0A8J2RHM5"/>
<feature type="chain" id="PRO_5035327405" evidence="1">
    <location>
        <begin position="25"/>
        <end position="71"/>
    </location>
</feature>
<reference evidence="2" key="1">
    <citation type="submission" date="2021-11" db="EMBL/GenBank/DDBJ databases">
        <authorList>
            <person name="Schell T."/>
        </authorList>
    </citation>
    <scope>NUCLEOTIDE SEQUENCE</scope>
    <source>
        <strain evidence="2">M5</strain>
    </source>
</reference>
<protein>
    <submittedName>
        <fullName evidence="2">Uncharacterized protein</fullName>
    </submittedName>
</protein>
<dbReference type="EMBL" id="CAKKLH010000024">
    <property type="protein sequence ID" value="CAH0099721.1"/>
    <property type="molecule type" value="Genomic_DNA"/>
</dbReference>
<comment type="caution">
    <text evidence="2">The sequence shown here is derived from an EMBL/GenBank/DDBJ whole genome shotgun (WGS) entry which is preliminary data.</text>
</comment>
<evidence type="ECO:0000313" key="3">
    <source>
        <dbReference type="Proteomes" id="UP000789390"/>
    </source>
</evidence>
<proteinExistence type="predicted"/>
<feature type="signal peptide" evidence="1">
    <location>
        <begin position="1"/>
        <end position="24"/>
    </location>
</feature>
<dbReference type="Proteomes" id="UP000789390">
    <property type="component" value="Unassembled WGS sequence"/>
</dbReference>
<sequence length="71" mass="7909">MLSIMAFNFGLFTCQMALISGGCCQGCYQLCEQHCPNDDSTNRIILCNSTHCPVLTDELQTICSYHNIDNN</sequence>